<dbReference type="PROSITE" id="PS51257">
    <property type="entry name" value="PROKAR_LIPOPROTEIN"/>
    <property type="match status" value="1"/>
</dbReference>
<dbReference type="AlphaFoldDB" id="K1SG75"/>
<accession>K1SG75</accession>
<evidence type="ECO:0000313" key="1">
    <source>
        <dbReference type="EMBL" id="EKC52700.1"/>
    </source>
</evidence>
<gene>
    <name evidence="1" type="ORF">OBE_12959</name>
</gene>
<protein>
    <submittedName>
        <fullName evidence="1">Uncharacterized protein</fullName>
    </submittedName>
</protein>
<name>K1SG75_9ZZZZ</name>
<feature type="non-terminal residue" evidence="1">
    <location>
        <position position="214"/>
    </location>
</feature>
<sequence>MKHMKLLTRFLYFSAVGAVLFASCAKEESESFDKFEDMALEAWMTQNHPDLVKNLQDNGGYYVDVLEASGASDDVKPISDTACWVTFDFTGRDLAGNIIVTRNAARAHQVGTFTKYTHYVPYFRYCNALTAGVSDGTTLAMLNTLKLDEEYAAGKGISTEYQLREGDKIRLYLPSRVSGSLTVGSGGYEGQFSLDDNHPYIMELTILDTIKNPL</sequence>
<proteinExistence type="predicted"/>
<comment type="caution">
    <text evidence="1">The sequence shown here is derived from an EMBL/GenBank/DDBJ whole genome shotgun (WGS) entry which is preliminary data.</text>
</comment>
<organism evidence="1">
    <name type="scientific">human gut metagenome</name>
    <dbReference type="NCBI Taxonomy" id="408170"/>
    <lineage>
        <taxon>unclassified sequences</taxon>
        <taxon>metagenomes</taxon>
        <taxon>organismal metagenomes</taxon>
    </lineage>
</organism>
<reference evidence="1" key="1">
    <citation type="journal article" date="2013" name="Environ. Microbiol.">
        <title>Microbiota from the distal guts of lean and obese adolescents exhibit partial functional redundancy besides clear differences in community structure.</title>
        <authorList>
            <person name="Ferrer M."/>
            <person name="Ruiz A."/>
            <person name="Lanza F."/>
            <person name="Haange S.B."/>
            <person name="Oberbach A."/>
            <person name="Till H."/>
            <person name="Bargiela R."/>
            <person name="Campoy C."/>
            <person name="Segura M.T."/>
            <person name="Richter M."/>
            <person name="von Bergen M."/>
            <person name="Seifert J."/>
            <person name="Suarez A."/>
        </authorList>
    </citation>
    <scope>NUCLEOTIDE SEQUENCE</scope>
</reference>
<dbReference type="EMBL" id="AJWZ01008947">
    <property type="protein sequence ID" value="EKC52700.1"/>
    <property type="molecule type" value="Genomic_DNA"/>
</dbReference>